<dbReference type="GO" id="GO:0000049">
    <property type="term" value="F:tRNA binding"/>
    <property type="evidence" value="ECO:0007669"/>
    <property type="project" value="UniProtKB-UniRule"/>
</dbReference>
<dbReference type="GO" id="GO:0005524">
    <property type="term" value="F:ATP binding"/>
    <property type="evidence" value="ECO:0007669"/>
    <property type="project" value="UniProtKB-KW"/>
</dbReference>
<dbReference type="InterPro" id="IPR004495">
    <property type="entry name" value="Met-tRNA-synth_bsu_C"/>
</dbReference>
<dbReference type="GO" id="GO:0005737">
    <property type="term" value="C:cytoplasm"/>
    <property type="evidence" value="ECO:0007669"/>
    <property type="project" value="UniProtKB-SubCell"/>
</dbReference>
<evidence type="ECO:0000256" key="15">
    <source>
        <dbReference type="ARBA" id="ARBA00047364"/>
    </source>
</evidence>
<evidence type="ECO:0000256" key="1">
    <source>
        <dbReference type="ARBA" id="ARBA00003314"/>
    </source>
</evidence>
<evidence type="ECO:0000256" key="12">
    <source>
        <dbReference type="ARBA" id="ARBA00022917"/>
    </source>
</evidence>
<evidence type="ECO:0000256" key="16">
    <source>
        <dbReference type="PROSITE-ProRule" id="PRU00209"/>
    </source>
</evidence>
<evidence type="ECO:0000256" key="13">
    <source>
        <dbReference type="ARBA" id="ARBA00023146"/>
    </source>
</evidence>
<name>A0A1G2K541_9BACT</name>
<evidence type="ECO:0000256" key="9">
    <source>
        <dbReference type="ARBA" id="ARBA00022741"/>
    </source>
</evidence>
<feature type="domain" description="TRNA-binding" evidence="17">
    <location>
        <begin position="8"/>
        <end position="107"/>
    </location>
</feature>
<dbReference type="InterPro" id="IPR012340">
    <property type="entry name" value="NA-bd_OB-fold"/>
</dbReference>
<comment type="caution">
    <text evidence="18">The sequence shown here is derived from an EMBL/GenBank/DDBJ whole genome shotgun (WGS) entry which is preliminary data.</text>
</comment>
<dbReference type="InterPro" id="IPR051270">
    <property type="entry name" value="Tyrosine-tRNA_ligase_regulator"/>
</dbReference>
<keyword evidence="11 16" id="KW-0694">RNA-binding</keyword>
<organism evidence="18 19">
    <name type="scientific">Candidatus Sungbacteria bacterium RIFCSPHIGHO2_01_FULL_47_32</name>
    <dbReference type="NCBI Taxonomy" id="1802264"/>
    <lineage>
        <taxon>Bacteria</taxon>
        <taxon>Candidatus Sungiibacteriota</taxon>
    </lineage>
</organism>
<proteinExistence type="predicted"/>
<evidence type="ECO:0000256" key="4">
    <source>
        <dbReference type="ARBA" id="ARBA00012838"/>
    </source>
</evidence>
<dbReference type="CDD" id="cd02800">
    <property type="entry name" value="tRNA_bind_EcMetRS_like"/>
    <property type="match status" value="1"/>
</dbReference>
<dbReference type="Proteomes" id="UP000177152">
    <property type="component" value="Unassembled WGS sequence"/>
</dbReference>
<comment type="function">
    <text evidence="1">Is required not only for elongation of protein synthesis but also for the initiation of all mRNA translation through initiator tRNA(fMet) aminoacylation.</text>
</comment>
<evidence type="ECO:0000256" key="8">
    <source>
        <dbReference type="ARBA" id="ARBA00022598"/>
    </source>
</evidence>
<dbReference type="PANTHER" id="PTHR11586:SF37">
    <property type="entry name" value="TRNA-BINDING DOMAIN-CONTAINING PROTEIN"/>
    <property type="match status" value="1"/>
</dbReference>
<evidence type="ECO:0000313" key="19">
    <source>
        <dbReference type="Proteomes" id="UP000177152"/>
    </source>
</evidence>
<dbReference type="GO" id="GO:0004825">
    <property type="term" value="F:methionine-tRNA ligase activity"/>
    <property type="evidence" value="ECO:0007669"/>
    <property type="project" value="UniProtKB-EC"/>
</dbReference>
<dbReference type="FunFam" id="2.40.50.140:FF:000042">
    <property type="entry name" value="Methionine--tRNA ligase"/>
    <property type="match status" value="1"/>
</dbReference>
<evidence type="ECO:0000256" key="10">
    <source>
        <dbReference type="ARBA" id="ARBA00022840"/>
    </source>
</evidence>
<dbReference type="PANTHER" id="PTHR11586">
    <property type="entry name" value="TRNA-AMINOACYLATION COFACTOR ARC1 FAMILY MEMBER"/>
    <property type="match status" value="1"/>
</dbReference>
<protein>
    <recommendedName>
        <fullName evidence="5">Methionine--tRNA ligase</fullName>
        <ecNumber evidence="4">6.1.1.10</ecNumber>
    </recommendedName>
    <alternativeName>
        <fullName evidence="14">Methionyl-tRNA synthetase</fullName>
    </alternativeName>
</protein>
<evidence type="ECO:0000256" key="2">
    <source>
        <dbReference type="ARBA" id="ARBA00004496"/>
    </source>
</evidence>
<dbReference type="AlphaFoldDB" id="A0A1G2K541"/>
<evidence type="ECO:0000256" key="6">
    <source>
        <dbReference type="ARBA" id="ARBA00022490"/>
    </source>
</evidence>
<dbReference type="Gene3D" id="2.40.50.140">
    <property type="entry name" value="Nucleic acid-binding proteins"/>
    <property type="match status" value="1"/>
</dbReference>
<dbReference type="EC" id="6.1.1.10" evidence="4"/>
<keyword evidence="13" id="KW-0030">Aminoacyl-tRNA synthetase</keyword>
<dbReference type="PROSITE" id="PS50886">
    <property type="entry name" value="TRBD"/>
    <property type="match status" value="1"/>
</dbReference>
<reference evidence="18 19" key="1">
    <citation type="journal article" date="2016" name="Nat. Commun.">
        <title>Thousands of microbial genomes shed light on interconnected biogeochemical processes in an aquifer system.</title>
        <authorList>
            <person name="Anantharaman K."/>
            <person name="Brown C.T."/>
            <person name="Hug L.A."/>
            <person name="Sharon I."/>
            <person name="Castelle C.J."/>
            <person name="Probst A.J."/>
            <person name="Thomas B.C."/>
            <person name="Singh A."/>
            <person name="Wilkins M.J."/>
            <person name="Karaoz U."/>
            <person name="Brodie E.L."/>
            <person name="Williams K.H."/>
            <person name="Hubbard S.S."/>
            <person name="Banfield J.F."/>
        </authorList>
    </citation>
    <scope>NUCLEOTIDE SEQUENCE [LARGE SCALE GENOMIC DNA]</scope>
</reference>
<evidence type="ECO:0000256" key="3">
    <source>
        <dbReference type="ARBA" id="ARBA00011738"/>
    </source>
</evidence>
<dbReference type="EMBL" id="MHQC01000056">
    <property type="protein sequence ID" value="OGZ93610.1"/>
    <property type="molecule type" value="Genomic_DNA"/>
</dbReference>
<comment type="subcellular location">
    <subcellularLocation>
        <location evidence="2">Cytoplasm</location>
    </subcellularLocation>
</comment>
<dbReference type="InterPro" id="IPR002547">
    <property type="entry name" value="tRNA-bd_dom"/>
</dbReference>
<dbReference type="GO" id="GO:0006431">
    <property type="term" value="P:methionyl-tRNA aminoacylation"/>
    <property type="evidence" value="ECO:0007669"/>
    <property type="project" value="InterPro"/>
</dbReference>
<dbReference type="Pfam" id="PF01588">
    <property type="entry name" value="tRNA_bind"/>
    <property type="match status" value="1"/>
</dbReference>
<evidence type="ECO:0000256" key="5">
    <source>
        <dbReference type="ARBA" id="ARBA00018753"/>
    </source>
</evidence>
<evidence type="ECO:0000259" key="17">
    <source>
        <dbReference type="PROSITE" id="PS50886"/>
    </source>
</evidence>
<sequence>MEEISFEEFKRVELRVARIREASRVEGSEKLLKLSVELGAEKRQIIAGIGKAYSPEEIIGKEIVVVANLAPRMLMGHESQGMLLCADAELPVLLAPSREVLPGSSIL</sequence>
<comment type="catalytic activity">
    <reaction evidence="15">
        <text>tRNA(Met) + L-methionine + ATP = L-methionyl-tRNA(Met) + AMP + diphosphate</text>
        <dbReference type="Rhea" id="RHEA:13481"/>
        <dbReference type="Rhea" id="RHEA-COMP:9667"/>
        <dbReference type="Rhea" id="RHEA-COMP:9698"/>
        <dbReference type="ChEBI" id="CHEBI:30616"/>
        <dbReference type="ChEBI" id="CHEBI:33019"/>
        <dbReference type="ChEBI" id="CHEBI:57844"/>
        <dbReference type="ChEBI" id="CHEBI:78442"/>
        <dbReference type="ChEBI" id="CHEBI:78530"/>
        <dbReference type="ChEBI" id="CHEBI:456215"/>
        <dbReference type="EC" id="6.1.1.10"/>
    </reaction>
</comment>
<evidence type="ECO:0000256" key="14">
    <source>
        <dbReference type="ARBA" id="ARBA00030904"/>
    </source>
</evidence>
<keyword evidence="8 18" id="KW-0436">Ligase</keyword>
<accession>A0A1G2K541</accession>
<comment type="subunit">
    <text evidence="3">Homodimer.</text>
</comment>
<dbReference type="NCBIfam" id="TIGR00399">
    <property type="entry name" value="metG_C_term"/>
    <property type="match status" value="1"/>
</dbReference>
<keyword evidence="12" id="KW-0648">Protein biosynthesis</keyword>
<evidence type="ECO:0000256" key="7">
    <source>
        <dbReference type="ARBA" id="ARBA00022555"/>
    </source>
</evidence>
<gene>
    <name evidence="18" type="ORF">A2633_04625</name>
</gene>
<dbReference type="SUPFAM" id="SSF50249">
    <property type="entry name" value="Nucleic acid-binding proteins"/>
    <property type="match status" value="1"/>
</dbReference>
<keyword evidence="9" id="KW-0547">Nucleotide-binding</keyword>
<keyword evidence="10" id="KW-0067">ATP-binding</keyword>
<keyword evidence="6" id="KW-0963">Cytoplasm</keyword>
<evidence type="ECO:0000256" key="11">
    <source>
        <dbReference type="ARBA" id="ARBA00022884"/>
    </source>
</evidence>
<evidence type="ECO:0000313" key="18">
    <source>
        <dbReference type="EMBL" id="OGZ93610.1"/>
    </source>
</evidence>
<keyword evidence="7 16" id="KW-0820">tRNA-binding</keyword>